<dbReference type="CDD" id="cd15482">
    <property type="entry name" value="Sialidase_non-viral"/>
    <property type="match status" value="1"/>
</dbReference>
<dbReference type="SUPFAM" id="SSF50939">
    <property type="entry name" value="Sialidases"/>
    <property type="match status" value="1"/>
</dbReference>
<keyword evidence="2" id="KW-0604">Photosystem II</keyword>
<name>A0A1E7QA16_9GAMM</name>
<organism evidence="5 6">
    <name type="scientific">Rheinheimera salexigens</name>
    <dbReference type="NCBI Taxonomy" id="1628148"/>
    <lineage>
        <taxon>Bacteria</taxon>
        <taxon>Pseudomonadati</taxon>
        <taxon>Pseudomonadota</taxon>
        <taxon>Gammaproteobacteria</taxon>
        <taxon>Chromatiales</taxon>
        <taxon>Chromatiaceae</taxon>
        <taxon>Rheinheimera</taxon>
    </lineage>
</organism>
<keyword evidence="3" id="KW-0732">Signal</keyword>
<dbReference type="InterPro" id="IPR036278">
    <property type="entry name" value="Sialidase_sf"/>
</dbReference>
<accession>A0A1E7QA16</accession>
<evidence type="ECO:0000256" key="2">
    <source>
        <dbReference type="ARBA" id="ARBA00023276"/>
    </source>
</evidence>
<comment type="caution">
    <text evidence="5">The sequence shown here is derived from an EMBL/GenBank/DDBJ whole genome shotgun (WGS) entry which is preliminary data.</text>
</comment>
<dbReference type="GO" id="GO:0015979">
    <property type="term" value="P:photosynthesis"/>
    <property type="evidence" value="ECO:0007669"/>
    <property type="project" value="UniProtKB-KW"/>
</dbReference>
<dbReference type="EMBL" id="MKEK01000001">
    <property type="protein sequence ID" value="OEY71034.1"/>
    <property type="molecule type" value="Genomic_DNA"/>
</dbReference>
<keyword evidence="1" id="KW-0602">Photosynthesis</keyword>
<evidence type="ECO:0000256" key="3">
    <source>
        <dbReference type="SAM" id="SignalP"/>
    </source>
</evidence>
<proteinExistence type="predicted"/>
<dbReference type="Proteomes" id="UP000242258">
    <property type="component" value="Unassembled WGS sequence"/>
</dbReference>
<feature type="chain" id="PRO_5009200544" description="Photosynthesis system II assembly factor Ycf48/Hcf136-like domain-containing protein" evidence="3">
    <location>
        <begin position="25"/>
        <end position="345"/>
    </location>
</feature>
<dbReference type="GO" id="GO:0009523">
    <property type="term" value="C:photosystem II"/>
    <property type="evidence" value="ECO:0007669"/>
    <property type="project" value="UniProtKB-KW"/>
</dbReference>
<evidence type="ECO:0000256" key="1">
    <source>
        <dbReference type="ARBA" id="ARBA00022531"/>
    </source>
</evidence>
<dbReference type="AlphaFoldDB" id="A0A1E7QA16"/>
<feature type="domain" description="Photosynthesis system II assembly factor Ycf48/Hcf136-like" evidence="4">
    <location>
        <begin position="68"/>
        <end position="118"/>
    </location>
</feature>
<dbReference type="InterPro" id="IPR015943">
    <property type="entry name" value="WD40/YVTN_repeat-like_dom_sf"/>
</dbReference>
<keyword evidence="6" id="KW-1185">Reference proteome</keyword>
<gene>
    <name evidence="5" type="ORF">BI198_09515</name>
</gene>
<sequence>MCNKYIWLAAVSAIFMTASTSSIASETIKPVAAYQAPLASKVLLTDLANFDNQFLTAVGERGHILRSTDGSHWQQAQVPVQANLSAVMFIDKQHGWAVGHDATILSTSDSGTSWQIQQFLPNLDKPLFDVYFRNQNQGIAVGAYGMFYRTNDGGSTWQPEFHAELLSEDDQDYLLELQETDAQAYAIEQGVILPHFNRVFADGNLLYMVGEAGFAAKSTDFGQTWQRLEAFYNGSMFDIARTPEMNLLAVGLRGHAFRSVDQGNSWQEIALPNHATVNSIVTDAAGHIYLLGNAGSFLISQDDGESFSDHSLADGKAIVSGLVWQDKLILVTEIGIKTINLSELN</sequence>
<protein>
    <recommendedName>
        <fullName evidence="4">Photosynthesis system II assembly factor Ycf48/Hcf136-like domain-containing protein</fullName>
    </recommendedName>
</protein>
<dbReference type="OrthoDB" id="9813892at2"/>
<feature type="signal peptide" evidence="3">
    <location>
        <begin position="1"/>
        <end position="24"/>
    </location>
</feature>
<dbReference type="Gene3D" id="2.130.10.10">
    <property type="entry name" value="YVTN repeat-like/Quinoprotein amine dehydrogenase"/>
    <property type="match status" value="1"/>
</dbReference>
<evidence type="ECO:0000313" key="5">
    <source>
        <dbReference type="EMBL" id="OEY71034.1"/>
    </source>
</evidence>
<reference evidence="6" key="1">
    <citation type="submission" date="2016-09" db="EMBL/GenBank/DDBJ databases">
        <authorList>
            <person name="Wan X."/>
            <person name="Hou S."/>
        </authorList>
    </citation>
    <scope>NUCLEOTIDE SEQUENCE [LARGE SCALE GENOMIC DNA]</scope>
    <source>
        <strain evidence="6">KH87</strain>
    </source>
</reference>
<dbReference type="InterPro" id="IPR028203">
    <property type="entry name" value="PSII_CF48-like_dom"/>
</dbReference>
<evidence type="ECO:0000313" key="6">
    <source>
        <dbReference type="Proteomes" id="UP000242258"/>
    </source>
</evidence>
<dbReference type="Pfam" id="PF14870">
    <property type="entry name" value="PSII_BNR"/>
    <property type="match status" value="1"/>
</dbReference>
<dbReference type="PANTHER" id="PTHR47199">
    <property type="entry name" value="PHOTOSYSTEM II STABILITY/ASSEMBLY FACTOR HCF136, CHLOROPLASTIC"/>
    <property type="match status" value="1"/>
</dbReference>
<evidence type="ECO:0000259" key="4">
    <source>
        <dbReference type="Pfam" id="PF14870"/>
    </source>
</evidence>
<dbReference type="PANTHER" id="PTHR47199:SF2">
    <property type="entry name" value="PHOTOSYSTEM II STABILITY_ASSEMBLY FACTOR HCF136, CHLOROPLASTIC"/>
    <property type="match status" value="1"/>
</dbReference>
<dbReference type="STRING" id="1628148.BI198_09515"/>